<evidence type="ECO:0000256" key="1">
    <source>
        <dbReference type="SAM" id="MobiDB-lite"/>
    </source>
</evidence>
<evidence type="ECO:0000313" key="3">
    <source>
        <dbReference type="EMBL" id="UMB69703.1"/>
    </source>
</evidence>
<dbReference type="Gene3D" id="3.10.450.50">
    <property type="match status" value="1"/>
</dbReference>
<organism evidence="3 4">
    <name type="scientific">Mycobacterium paraterrae</name>
    <dbReference type="NCBI Taxonomy" id="577492"/>
    <lineage>
        <taxon>Bacteria</taxon>
        <taxon>Bacillati</taxon>
        <taxon>Actinomycetota</taxon>
        <taxon>Actinomycetes</taxon>
        <taxon>Mycobacteriales</taxon>
        <taxon>Mycobacteriaceae</taxon>
        <taxon>Mycobacterium</taxon>
    </lineage>
</organism>
<gene>
    <name evidence="3" type="ORF">MKK62_25810</name>
</gene>
<dbReference type="SUPFAM" id="SSF54427">
    <property type="entry name" value="NTF2-like"/>
    <property type="match status" value="1"/>
</dbReference>
<dbReference type="Proteomes" id="UP001055336">
    <property type="component" value="Chromosome"/>
</dbReference>
<keyword evidence="4" id="KW-1185">Reference proteome</keyword>
<dbReference type="InterPro" id="IPR032710">
    <property type="entry name" value="NTF2-like_dom_sf"/>
</dbReference>
<accession>A0ABY3VJX6</accession>
<proteinExistence type="predicted"/>
<dbReference type="RefSeq" id="WP_240261434.1">
    <property type="nucleotide sequence ID" value="NZ_CP092488.2"/>
</dbReference>
<evidence type="ECO:0000259" key="2">
    <source>
        <dbReference type="Pfam" id="PF13577"/>
    </source>
</evidence>
<dbReference type="EMBL" id="CP092488">
    <property type="protein sequence ID" value="UMB69703.1"/>
    <property type="molecule type" value="Genomic_DNA"/>
</dbReference>
<protein>
    <submittedName>
        <fullName evidence="3">Nuclear transport factor 2 family protein</fullName>
    </submittedName>
</protein>
<dbReference type="InterPro" id="IPR037401">
    <property type="entry name" value="SnoaL-like"/>
</dbReference>
<reference evidence="3" key="1">
    <citation type="submission" date="2022-08" db="EMBL/GenBank/DDBJ databases">
        <title>Whole genome sequencing of non-tuberculosis mycobacteria type-strains.</title>
        <authorList>
            <person name="Igarashi Y."/>
            <person name="Osugi A."/>
            <person name="Mitarai S."/>
        </authorList>
    </citation>
    <scope>NUCLEOTIDE SEQUENCE</scope>
    <source>
        <strain evidence="3">DSM 45127</strain>
    </source>
</reference>
<feature type="compositionally biased region" description="Basic and acidic residues" evidence="1">
    <location>
        <begin position="202"/>
        <end position="225"/>
    </location>
</feature>
<feature type="domain" description="SnoaL-like" evidence="2">
    <location>
        <begin position="17"/>
        <end position="135"/>
    </location>
</feature>
<dbReference type="Pfam" id="PF13577">
    <property type="entry name" value="SnoaL_4"/>
    <property type="match status" value="1"/>
</dbReference>
<evidence type="ECO:0000313" key="4">
    <source>
        <dbReference type="Proteomes" id="UP001055336"/>
    </source>
</evidence>
<name>A0ABY3VJX6_9MYCO</name>
<sequence>MSIGASDFADLAARVARLEALDEIRQLAAKYAVALDQRDLDAVVNLFVDDVGVPGKRRGRAALRAWYDTEMRNDLLGSAHGVLGHVIDVHDADHASGLVYSRNDLETESVWVIEFLAYLDSYERRSGRWHFARRTPLFWYQTDLAAPPVGPRKMRWPNAPQHEGAFHDAFPSWGEFWDADPGRLDEPVPAPPAAEAWLRTIRRADAPPRVDPTGRTKDDPRNAPH</sequence>
<feature type="region of interest" description="Disordered" evidence="1">
    <location>
        <begin position="199"/>
        <end position="225"/>
    </location>
</feature>